<dbReference type="PATRIC" id="fig|1227275.3.peg.986"/>
<evidence type="ECO:0000313" key="1">
    <source>
        <dbReference type="EMBL" id="ERJ76222.1"/>
    </source>
</evidence>
<sequence length="55" mass="6257">MCCLFFVFEGGGDCYEENPIIKLNWLVLMPRLKKGLSVLGVQDIDGTYQKILANY</sequence>
<gene>
    <name evidence="1" type="ORF">HMPREF1557_01116</name>
</gene>
<dbReference type="EMBL" id="AWVA01000069">
    <property type="protein sequence ID" value="ERJ76222.1"/>
    <property type="molecule type" value="Genomic_DNA"/>
</dbReference>
<protein>
    <submittedName>
        <fullName evidence="1">Uncharacterized protein</fullName>
    </submittedName>
</protein>
<accession>U2J848</accession>
<name>U2J848_9STRE</name>
<dbReference type="Proteomes" id="UP000016617">
    <property type="component" value="Unassembled WGS sequence"/>
</dbReference>
<dbReference type="AlphaFoldDB" id="U2J848"/>
<evidence type="ECO:0000313" key="2">
    <source>
        <dbReference type="Proteomes" id="UP000016617"/>
    </source>
</evidence>
<proteinExistence type="predicted"/>
<reference evidence="1 2" key="1">
    <citation type="submission" date="2013-06" db="EMBL/GenBank/DDBJ databases">
        <authorList>
            <person name="Weinstock G."/>
            <person name="Sodergren E."/>
            <person name="Lobos E.A."/>
            <person name="Fulton L."/>
            <person name="Fulton R."/>
            <person name="Courtney L."/>
            <person name="Fronick C."/>
            <person name="O'Laughlin M."/>
            <person name="Godfrey J."/>
            <person name="Wilson R.M."/>
            <person name="Miner T."/>
            <person name="Farmer C."/>
            <person name="Delehaunty K."/>
            <person name="Cordes M."/>
            <person name="Minx P."/>
            <person name="Tomlinson C."/>
            <person name="Chen J."/>
            <person name="Wollam A."/>
            <person name="Pepin K.H."/>
            <person name="Bhonagiri V."/>
            <person name="Zhang X."/>
            <person name="Warren W."/>
            <person name="Mitreva M."/>
            <person name="Mardis E.R."/>
            <person name="Wilson R.K."/>
        </authorList>
    </citation>
    <scope>NUCLEOTIDE SEQUENCE [LARGE SCALE GENOMIC DNA]</scope>
    <source>
        <strain evidence="1 2">W1703</strain>
    </source>
</reference>
<dbReference type="HOGENOM" id="CLU_3030654_0_0_9"/>
<organism evidence="1 2">
    <name type="scientific">Streptococcus sobrinus W1703</name>
    <dbReference type="NCBI Taxonomy" id="1227275"/>
    <lineage>
        <taxon>Bacteria</taxon>
        <taxon>Bacillati</taxon>
        <taxon>Bacillota</taxon>
        <taxon>Bacilli</taxon>
        <taxon>Lactobacillales</taxon>
        <taxon>Streptococcaceae</taxon>
        <taxon>Streptococcus</taxon>
    </lineage>
</organism>
<dbReference type="GeneID" id="93924996"/>
<dbReference type="RefSeq" id="WP_019770662.1">
    <property type="nucleotide sequence ID" value="NZ_KI259683.1"/>
</dbReference>
<comment type="caution">
    <text evidence="1">The sequence shown here is derived from an EMBL/GenBank/DDBJ whole genome shotgun (WGS) entry which is preliminary data.</text>
</comment>